<dbReference type="EMBL" id="FOAW01000043">
    <property type="protein sequence ID" value="SEM47724.1"/>
    <property type="molecule type" value="Genomic_DNA"/>
</dbReference>
<proteinExistence type="predicted"/>
<dbReference type="AlphaFoldDB" id="A0A1H7YPF7"/>
<evidence type="ECO:0000313" key="1">
    <source>
        <dbReference type="EMBL" id="SEM47724.1"/>
    </source>
</evidence>
<accession>A0A1H7YPF7</accession>
<name>A0A1H7YPF7_9NOCA</name>
<reference evidence="2" key="1">
    <citation type="submission" date="2016-10" db="EMBL/GenBank/DDBJ databases">
        <authorList>
            <person name="Varghese N."/>
            <person name="Submissions S."/>
        </authorList>
    </citation>
    <scope>NUCLEOTIDE SEQUENCE [LARGE SCALE GENOMIC DNA]</scope>
    <source>
        <strain evidence="2">DSM 44675</strain>
    </source>
</reference>
<organism evidence="1 2">
    <name type="scientific">Rhodococcus maanshanensis</name>
    <dbReference type="NCBI Taxonomy" id="183556"/>
    <lineage>
        <taxon>Bacteria</taxon>
        <taxon>Bacillati</taxon>
        <taxon>Actinomycetota</taxon>
        <taxon>Actinomycetes</taxon>
        <taxon>Mycobacteriales</taxon>
        <taxon>Nocardiaceae</taxon>
        <taxon>Rhodococcus</taxon>
    </lineage>
</organism>
<protein>
    <submittedName>
        <fullName evidence="1">Uncharacterized protein</fullName>
    </submittedName>
</protein>
<dbReference type="OrthoDB" id="4277148at2"/>
<gene>
    <name evidence="1" type="ORF">SAMN05444583_14310</name>
</gene>
<keyword evidence="2" id="KW-1185">Reference proteome</keyword>
<sequence>MNPDLPPSDEHRHLEFVSDRLRQKHPDVTGEVICETVDRVHHRFDGRGVRDFVPVLVERRAAEELVRPNQIHQVPG</sequence>
<dbReference type="NCBIfam" id="NF046112">
    <property type="entry name" value="MSMEG_6209_Nter"/>
    <property type="match status" value="1"/>
</dbReference>
<dbReference type="Proteomes" id="UP000198677">
    <property type="component" value="Unassembled WGS sequence"/>
</dbReference>
<dbReference type="Gene3D" id="1.10.8.1060">
    <property type="entry name" value="Corynebacterium glutamicum thioredoxin-dependent arsenate reductase, N-terminal domain"/>
    <property type="match status" value="1"/>
</dbReference>
<dbReference type="RefSeq" id="WP_072752822.1">
    <property type="nucleotide sequence ID" value="NZ_FOAW01000043.1"/>
</dbReference>
<evidence type="ECO:0000313" key="2">
    <source>
        <dbReference type="Proteomes" id="UP000198677"/>
    </source>
</evidence>